<reference evidence="2 3" key="1">
    <citation type="submission" date="2018-06" db="EMBL/GenBank/DDBJ databases">
        <title>Phytoactinopolyspora halophila sp. nov., a novel halophilic actinomycete isolated from a saline soil in China.</title>
        <authorList>
            <person name="Tang S.-K."/>
        </authorList>
    </citation>
    <scope>NUCLEOTIDE SEQUENCE [LARGE SCALE GENOMIC DNA]</scope>
    <source>
        <strain evidence="2 3">YIM 96934</strain>
    </source>
</reference>
<comment type="caution">
    <text evidence="2">The sequence shown here is derived from an EMBL/GenBank/DDBJ whole genome shotgun (WGS) entry which is preliminary data.</text>
</comment>
<feature type="region of interest" description="Disordered" evidence="1">
    <location>
        <begin position="1"/>
        <end position="24"/>
    </location>
</feature>
<keyword evidence="3" id="KW-1185">Reference proteome</keyword>
<evidence type="ECO:0000313" key="2">
    <source>
        <dbReference type="EMBL" id="RAW14698.1"/>
    </source>
</evidence>
<dbReference type="Proteomes" id="UP000250462">
    <property type="component" value="Unassembled WGS sequence"/>
</dbReference>
<evidence type="ECO:0000256" key="1">
    <source>
        <dbReference type="SAM" id="MobiDB-lite"/>
    </source>
</evidence>
<proteinExistence type="predicted"/>
<protein>
    <submittedName>
        <fullName evidence="2">Uncharacterized protein</fullName>
    </submittedName>
</protein>
<dbReference type="EMBL" id="QMIG01000008">
    <property type="protein sequence ID" value="RAW14698.1"/>
    <property type="molecule type" value="Genomic_DNA"/>
</dbReference>
<dbReference type="AlphaFoldDB" id="A0A329QVF2"/>
<evidence type="ECO:0000313" key="3">
    <source>
        <dbReference type="Proteomes" id="UP000250462"/>
    </source>
</evidence>
<accession>A0A329QVF2</accession>
<name>A0A329QVF2_9ACTN</name>
<dbReference type="RefSeq" id="WP_112258302.1">
    <property type="nucleotide sequence ID" value="NZ_QMIG01000008.1"/>
</dbReference>
<organism evidence="2 3">
    <name type="scientific">Phytoactinopolyspora halophila</name>
    <dbReference type="NCBI Taxonomy" id="1981511"/>
    <lineage>
        <taxon>Bacteria</taxon>
        <taxon>Bacillati</taxon>
        <taxon>Actinomycetota</taxon>
        <taxon>Actinomycetes</taxon>
        <taxon>Jiangellales</taxon>
        <taxon>Jiangellaceae</taxon>
        <taxon>Phytoactinopolyspora</taxon>
    </lineage>
</organism>
<gene>
    <name evidence="2" type="ORF">DPM12_10590</name>
</gene>
<sequence length="107" mass="12003">MTENENCRSPAGTGERHETKGAVSASRIATIHPGFTEAAVRLADHEHAGRPWWFEWPPDTPAQRRFRIRQLTVAANLLADDRIPEPEWIRVQLLDLRDLLAAEGVAA</sequence>